<dbReference type="EMBL" id="CT573326">
    <property type="protein sequence ID" value="CAK17328.1"/>
    <property type="molecule type" value="Genomic_DNA"/>
</dbReference>
<accession>Q1I4V8</accession>
<sequence length="38" mass="4262">MHFSALKPVYVSQFGEQSTTTQTSNLNIEYGDNIIKQA</sequence>
<evidence type="ECO:0000313" key="2">
    <source>
        <dbReference type="Proteomes" id="UP000000658"/>
    </source>
</evidence>
<dbReference type="AlphaFoldDB" id="Q1I4V8"/>
<proteinExistence type="predicted"/>
<dbReference type="Proteomes" id="UP000000658">
    <property type="component" value="Chromosome"/>
</dbReference>
<gene>
    <name evidence="1" type="ordered locus">PSEEN4657</name>
</gene>
<name>Q1I4V8_PSEE4</name>
<protein>
    <submittedName>
        <fullName evidence="1">Uncharacterized protein</fullName>
    </submittedName>
</protein>
<dbReference type="KEGG" id="pen:PSEEN4657"/>
<reference evidence="1 2" key="1">
    <citation type="journal article" date="2006" name="Nat. Biotechnol.">
        <title>Complete genome sequence of the entomopathogenic and metabolically versatile soil bacterium Pseudomonas entomophila.</title>
        <authorList>
            <person name="Vodovar N."/>
            <person name="Vallenet D."/>
            <person name="Cruveiller S."/>
            <person name="Rouy Z."/>
            <person name="Barbe V."/>
            <person name="Acosta C."/>
            <person name="Cattolico L."/>
            <person name="Jubin C."/>
            <person name="Lajus A."/>
            <person name="Segurens B."/>
            <person name="Vacherie B."/>
            <person name="Wincker P."/>
            <person name="Weissenbach J."/>
            <person name="Lemaitre B."/>
            <person name="Medigue C."/>
            <person name="Boccard F."/>
        </authorList>
    </citation>
    <scope>NUCLEOTIDE SEQUENCE [LARGE SCALE GENOMIC DNA]</scope>
    <source>
        <strain evidence="1 2">L48</strain>
    </source>
</reference>
<dbReference type="HOGENOM" id="CLU_3331725_0_0_6"/>
<evidence type="ECO:0000313" key="1">
    <source>
        <dbReference type="EMBL" id="CAK17328.1"/>
    </source>
</evidence>
<organism evidence="1 2">
    <name type="scientific">Pseudomonas entomophila (strain L48)</name>
    <dbReference type="NCBI Taxonomy" id="384676"/>
    <lineage>
        <taxon>Bacteria</taxon>
        <taxon>Pseudomonadati</taxon>
        <taxon>Pseudomonadota</taxon>
        <taxon>Gammaproteobacteria</taxon>
        <taxon>Pseudomonadales</taxon>
        <taxon>Pseudomonadaceae</taxon>
        <taxon>Pseudomonas</taxon>
    </lineage>
</organism>